<evidence type="ECO:0000256" key="8">
    <source>
        <dbReference type="ARBA" id="ARBA00066149"/>
    </source>
</evidence>
<dbReference type="GO" id="GO:0048538">
    <property type="term" value="P:thymus development"/>
    <property type="evidence" value="ECO:0007669"/>
    <property type="project" value="Ensembl"/>
</dbReference>
<evidence type="ECO:0000313" key="14">
    <source>
        <dbReference type="Ensembl" id="ENSSPUP00000016165.1"/>
    </source>
</evidence>
<dbReference type="GO" id="GO:0043029">
    <property type="term" value="P:T cell homeostasis"/>
    <property type="evidence" value="ECO:0007669"/>
    <property type="project" value="Ensembl"/>
</dbReference>
<dbReference type="PANTHER" id="PTHR15077:SF10">
    <property type="entry name" value="FAS-ASSOCIATED DEATH DOMAIN PROTEIN"/>
    <property type="match status" value="1"/>
</dbReference>
<dbReference type="SMART" id="SM00005">
    <property type="entry name" value="DEATH"/>
    <property type="match status" value="1"/>
</dbReference>
<dbReference type="SUPFAM" id="SSF47986">
    <property type="entry name" value="DEATH domain"/>
    <property type="match status" value="1"/>
</dbReference>
<dbReference type="Pfam" id="PF00531">
    <property type="entry name" value="Death"/>
    <property type="match status" value="1"/>
</dbReference>
<organism evidence="14 15">
    <name type="scientific">Sphenodon punctatus</name>
    <name type="common">Tuatara</name>
    <name type="synonym">Hatteria punctata</name>
    <dbReference type="NCBI Taxonomy" id="8508"/>
    <lineage>
        <taxon>Eukaryota</taxon>
        <taxon>Metazoa</taxon>
        <taxon>Chordata</taxon>
        <taxon>Craniata</taxon>
        <taxon>Vertebrata</taxon>
        <taxon>Euteleostomi</taxon>
        <taxon>Lepidosauria</taxon>
        <taxon>Sphenodontia</taxon>
        <taxon>Sphenodontidae</taxon>
        <taxon>Sphenodon</taxon>
    </lineage>
</organism>
<dbReference type="GO" id="GO:0048536">
    <property type="term" value="P:spleen development"/>
    <property type="evidence" value="ECO:0007669"/>
    <property type="project" value="Ensembl"/>
</dbReference>
<dbReference type="GO" id="GO:0043123">
    <property type="term" value="P:positive regulation of canonical NF-kappaB signal transduction"/>
    <property type="evidence" value="ECO:0007669"/>
    <property type="project" value="Ensembl"/>
</dbReference>
<evidence type="ECO:0000256" key="6">
    <source>
        <dbReference type="ARBA" id="ARBA00022859"/>
    </source>
</evidence>
<feature type="domain" description="DED" evidence="13">
    <location>
        <begin position="3"/>
        <end position="81"/>
    </location>
</feature>
<dbReference type="GO" id="GO:0001916">
    <property type="term" value="P:positive regulation of T cell mediated cytotoxicity"/>
    <property type="evidence" value="ECO:0007669"/>
    <property type="project" value="Ensembl"/>
</dbReference>
<dbReference type="GO" id="GO:0097527">
    <property type="term" value="P:necroptotic signaling pathway"/>
    <property type="evidence" value="ECO:0007669"/>
    <property type="project" value="Ensembl"/>
</dbReference>
<dbReference type="GO" id="GO:0070236">
    <property type="term" value="P:negative regulation of activation-induced cell death of T cells"/>
    <property type="evidence" value="ECO:0007669"/>
    <property type="project" value="Ensembl"/>
</dbReference>
<dbReference type="Gene3D" id="1.10.533.10">
    <property type="entry name" value="Death Domain, Fas"/>
    <property type="match status" value="2"/>
</dbReference>
<dbReference type="SMART" id="SM00031">
    <property type="entry name" value="DED"/>
    <property type="match status" value="1"/>
</dbReference>
<dbReference type="GO" id="GO:0097049">
    <property type="term" value="P:motor neuron apoptotic process"/>
    <property type="evidence" value="ECO:0007669"/>
    <property type="project" value="Ensembl"/>
</dbReference>
<dbReference type="InterPro" id="IPR000488">
    <property type="entry name" value="Death_dom"/>
</dbReference>
<dbReference type="Ensembl" id="ENSSPUT00000017229.1">
    <property type="protein sequence ID" value="ENSSPUP00000016165.1"/>
    <property type="gene ID" value="ENSSPUG00000012511.1"/>
</dbReference>
<keyword evidence="15" id="KW-1185">Reference proteome</keyword>
<dbReference type="CDD" id="cd08336">
    <property type="entry name" value="DED_FADD"/>
    <property type="match status" value="1"/>
</dbReference>
<dbReference type="GO" id="GO:0042104">
    <property type="term" value="P:positive regulation of activated T cell proliferation"/>
    <property type="evidence" value="ECO:0007669"/>
    <property type="project" value="Ensembl"/>
</dbReference>
<dbReference type="Pfam" id="PF01335">
    <property type="entry name" value="DED"/>
    <property type="match status" value="1"/>
</dbReference>
<comment type="subunit">
    <text evidence="8">Can self-associate. Component of the AIM2 PANoptosome complex, a multiprotein complex that drives inflammatory cell death (PANoptosis). Component of the death-induced signaling complex (DISC) composed of cell surface receptor FAS/CD95 or TNFRSF1A, adapter protein FADD and the CASP8 protease; recruitment of CASP8 to the complex is required for processing of CASP8 into the p18 and p10 subunits. Interacts (via death domain) with FAS (via death domain). Interacts directly (via DED domain) with NOL3 (via CARD domain); inhibits death-inducing signaling complex (DISC) assembly by inhibiting the increase in FAS-FADD binding induced by FAS activation. Interacts with CFLAR, PEA15 and MBD4. When phosphorylated, part of a complex containing HIPK3 and FAS. May interact with MAVS/IPS1. Interacts with MOCV v-CFLAR protein and PIDD1. Interacts with RIPK1 and TRADD. Interacts with stimulated TNFRSF10B. Interacts with DDX24.</text>
</comment>
<dbReference type="GO" id="GO:0045651">
    <property type="term" value="P:positive regulation of macrophage differentiation"/>
    <property type="evidence" value="ECO:0007669"/>
    <property type="project" value="Ensembl"/>
</dbReference>
<dbReference type="GO" id="GO:0071550">
    <property type="term" value="P:death-inducing signaling complex assembly"/>
    <property type="evidence" value="ECO:0007669"/>
    <property type="project" value="Ensembl"/>
</dbReference>
<dbReference type="Proteomes" id="UP000694392">
    <property type="component" value="Unplaced"/>
</dbReference>
<dbReference type="GO" id="GO:2000454">
    <property type="term" value="P:positive regulation of CD8-positive, alpha-beta cytotoxic T cell extravasation"/>
    <property type="evidence" value="ECO:0007669"/>
    <property type="project" value="Ensembl"/>
</dbReference>
<evidence type="ECO:0000256" key="7">
    <source>
        <dbReference type="ARBA" id="ARBA00059068"/>
    </source>
</evidence>
<dbReference type="GO" id="GO:2001238">
    <property type="term" value="P:positive regulation of extrinsic apoptotic signaling pathway"/>
    <property type="evidence" value="ECO:0007669"/>
    <property type="project" value="Ensembl"/>
</dbReference>
<dbReference type="FunFam" id="1.10.533.10:FF:000059">
    <property type="entry name" value="Fas-associated via death domain"/>
    <property type="match status" value="1"/>
</dbReference>
<dbReference type="GO" id="GO:0051607">
    <property type="term" value="P:defense response to virus"/>
    <property type="evidence" value="ECO:0007669"/>
    <property type="project" value="Ensembl"/>
</dbReference>
<comment type="function">
    <text evidence="7">Apoptotic adapter molecule that recruits caspases CASP8 or CASP10 to the activated FAS/CD95 or TNFRSF1A/TNFR-1 receptors. The resulting aggregate called the death-inducing signaling complex (DISC) performs CASP8 proteolytic activation. Active CASP8 initiates the subsequent cascade of caspases mediating apoptosis. Involved in interferon-mediated antiviral immune response, playing a role in the positive regulation of interferon signaling.</text>
</comment>
<dbReference type="GO" id="GO:0032729">
    <property type="term" value="P:positive regulation of type II interferon production"/>
    <property type="evidence" value="ECO:0007669"/>
    <property type="project" value="Ensembl"/>
</dbReference>
<evidence type="ECO:0000256" key="10">
    <source>
        <dbReference type="ARBA" id="ARBA00071128"/>
    </source>
</evidence>
<dbReference type="PROSITE" id="PS50017">
    <property type="entry name" value="DEATH_DOMAIN"/>
    <property type="match status" value="1"/>
</dbReference>
<dbReference type="GO" id="GO:0033077">
    <property type="term" value="P:T cell differentiation in thymus"/>
    <property type="evidence" value="ECO:0007669"/>
    <property type="project" value="Ensembl"/>
</dbReference>
<dbReference type="OMA" id="CKMNLVA"/>
<evidence type="ECO:0000256" key="1">
    <source>
        <dbReference type="ARBA" id="ARBA00004496"/>
    </source>
</evidence>
<reference evidence="14" key="2">
    <citation type="submission" date="2025-09" db="UniProtKB">
        <authorList>
            <consortium name="Ensembl"/>
        </authorList>
    </citation>
    <scope>IDENTIFICATION</scope>
</reference>
<evidence type="ECO:0000256" key="3">
    <source>
        <dbReference type="ARBA" id="ARBA00022553"/>
    </source>
</evidence>
<evidence type="ECO:0000256" key="5">
    <source>
        <dbReference type="ARBA" id="ARBA00022703"/>
    </source>
</evidence>
<evidence type="ECO:0000256" key="11">
    <source>
        <dbReference type="ARBA" id="ARBA00075696"/>
    </source>
</evidence>
<comment type="subcellular location">
    <subcellularLocation>
        <location evidence="1">Cytoplasm</location>
    </subcellularLocation>
</comment>
<sequence length="191" mass="22047">MDPFLTLLHSFSTRLSESELGDLKFLCREKIGKRKLEAVKSGNDLFTVLLEQQEIASNKVDFLQYLVANIKREDLVTQLEHFVEGGQGDPADQLDGKEKRKQSVAFELICENIGKNWRMLIRKLGISEAKMERIVAANPYNLQEQLMQSLGEWQKWKGKEAKVFDLIKALRDCKMNLVAEKLEDRLLHLEI</sequence>
<dbReference type="InterPro" id="IPR001875">
    <property type="entry name" value="DED_dom"/>
</dbReference>
<accession>A0A8D0GZA2</accession>
<dbReference type="GO" id="GO:0036462">
    <property type="term" value="P:TRAIL-activated apoptotic signaling pathway"/>
    <property type="evidence" value="ECO:0007669"/>
    <property type="project" value="Ensembl"/>
</dbReference>
<dbReference type="CDD" id="cd08306">
    <property type="entry name" value="Death_FADD"/>
    <property type="match status" value="1"/>
</dbReference>
<dbReference type="AlphaFoldDB" id="A0A8D0GZA2"/>
<dbReference type="GO" id="GO:0060340">
    <property type="term" value="P:positive regulation of type I interferon-mediated signaling pathway"/>
    <property type="evidence" value="ECO:0007669"/>
    <property type="project" value="Ensembl"/>
</dbReference>
<dbReference type="FunFam" id="1.10.533.10:FF:000062">
    <property type="entry name" value="Fas-associated via death domain"/>
    <property type="match status" value="1"/>
</dbReference>
<evidence type="ECO:0000256" key="9">
    <source>
        <dbReference type="ARBA" id="ARBA00069996"/>
    </source>
</evidence>
<dbReference type="GO" id="GO:0071260">
    <property type="term" value="P:cellular response to mechanical stimulus"/>
    <property type="evidence" value="ECO:0007669"/>
    <property type="project" value="Ensembl"/>
</dbReference>
<dbReference type="GO" id="GO:0035591">
    <property type="term" value="F:signaling adaptor activity"/>
    <property type="evidence" value="ECO:0007669"/>
    <property type="project" value="Ensembl"/>
</dbReference>
<dbReference type="PANTHER" id="PTHR15077">
    <property type="entry name" value="FAS-ASSOCIATING DEATH DOMAIN-CONTAINING PROTEIN FADD"/>
    <property type="match status" value="1"/>
</dbReference>
<dbReference type="GO" id="GO:0060546">
    <property type="term" value="P:negative regulation of necroptotic process"/>
    <property type="evidence" value="ECO:0007669"/>
    <property type="project" value="Ensembl"/>
</dbReference>
<dbReference type="GO" id="GO:1900119">
    <property type="term" value="P:positive regulation of execution phase of apoptosis"/>
    <property type="evidence" value="ECO:0007669"/>
    <property type="project" value="Ensembl"/>
</dbReference>
<dbReference type="GO" id="GO:0097342">
    <property type="term" value="C:ripoptosome"/>
    <property type="evidence" value="ECO:0007669"/>
    <property type="project" value="Ensembl"/>
</dbReference>
<dbReference type="PROSITE" id="PS50168">
    <property type="entry name" value="DED"/>
    <property type="match status" value="1"/>
</dbReference>
<dbReference type="GeneTree" id="ENSGT00390000002105"/>
<dbReference type="GO" id="GO:0089720">
    <property type="term" value="F:caspase binding"/>
    <property type="evidence" value="ECO:0007669"/>
    <property type="project" value="Ensembl"/>
</dbReference>
<dbReference type="GO" id="GO:0031265">
    <property type="term" value="C:CD95 death-inducing signaling complex"/>
    <property type="evidence" value="ECO:0007669"/>
    <property type="project" value="Ensembl"/>
</dbReference>
<dbReference type="GO" id="GO:0032757">
    <property type="term" value="P:positive regulation of interleukin-8 production"/>
    <property type="evidence" value="ECO:0007669"/>
    <property type="project" value="Ensembl"/>
</dbReference>
<keyword evidence="5" id="KW-0053">Apoptosis</keyword>
<dbReference type="GO" id="GO:0045944">
    <property type="term" value="P:positive regulation of transcription by RNA polymerase II"/>
    <property type="evidence" value="ECO:0007669"/>
    <property type="project" value="Ensembl"/>
</dbReference>
<evidence type="ECO:0000259" key="13">
    <source>
        <dbReference type="PROSITE" id="PS50168"/>
    </source>
</evidence>
<feature type="domain" description="Death" evidence="12">
    <location>
        <begin position="102"/>
        <end position="186"/>
    </location>
</feature>
<dbReference type="InterPro" id="IPR016729">
    <property type="entry name" value="FADD"/>
</dbReference>
<dbReference type="GO" id="GO:0035877">
    <property type="term" value="F:death effector domain binding"/>
    <property type="evidence" value="ECO:0007669"/>
    <property type="project" value="Ensembl"/>
</dbReference>
<protein>
    <recommendedName>
        <fullName evidence="9">FAS-associated death domain protein</fullName>
    </recommendedName>
    <alternativeName>
        <fullName evidence="11">FAS-associating death domain-containing protein</fullName>
    </alternativeName>
    <alternativeName>
        <fullName evidence="10">Fas-associated death domain protein</fullName>
    </alternativeName>
</protein>
<evidence type="ECO:0000259" key="12">
    <source>
        <dbReference type="PROSITE" id="PS50017"/>
    </source>
</evidence>
<keyword evidence="3" id="KW-0597">Phosphoprotein</keyword>
<dbReference type="GO" id="GO:0042802">
    <property type="term" value="F:identical protein binding"/>
    <property type="evidence" value="ECO:0007669"/>
    <property type="project" value="Ensembl"/>
</dbReference>
<dbReference type="InterPro" id="IPR011029">
    <property type="entry name" value="DEATH-like_dom_sf"/>
</dbReference>
<evidence type="ECO:0000256" key="4">
    <source>
        <dbReference type="ARBA" id="ARBA00022588"/>
    </source>
</evidence>
<dbReference type="GO" id="GO:0032760">
    <property type="term" value="P:positive regulation of tumor necrosis factor production"/>
    <property type="evidence" value="ECO:0007669"/>
    <property type="project" value="Ensembl"/>
</dbReference>
<keyword evidence="2" id="KW-0963">Cytoplasm</keyword>
<proteinExistence type="predicted"/>
<dbReference type="GO" id="GO:0005123">
    <property type="term" value="F:death receptor binding"/>
    <property type="evidence" value="ECO:0007669"/>
    <property type="project" value="TreeGrafter"/>
</dbReference>
<reference evidence="14" key="1">
    <citation type="submission" date="2025-08" db="UniProtKB">
        <authorList>
            <consortium name="Ensembl"/>
        </authorList>
    </citation>
    <scope>IDENTIFICATION</scope>
</reference>
<dbReference type="GO" id="GO:0097192">
    <property type="term" value="P:extrinsic apoptotic signaling pathway in absence of ligand"/>
    <property type="evidence" value="ECO:0007669"/>
    <property type="project" value="Ensembl"/>
</dbReference>
<name>A0A8D0GZA2_SPHPU</name>
<dbReference type="GO" id="GO:0045087">
    <property type="term" value="P:innate immune response"/>
    <property type="evidence" value="ECO:0007669"/>
    <property type="project" value="UniProtKB-KW"/>
</dbReference>
<dbReference type="GO" id="GO:0045862">
    <property type="term" value="P:positive regulation of proteolysis"/>
    <property type="evidence" value="ECO:0007669"/>
    <property type="project" value="Ensembl"/>
</dbReference>
<evidence type="ECO:0000256" key="2">
    <source>
        <dbReference type="ARBA" id="ARBA00022490"/>
    </source>
</evidence>
<gene>
    <name evidence="14" type="primary">FADD</name>
</gene>
<evidence type="ECO:0000313" key="15">
    <source>
        <dbReference type="Proteomes" id="UP000694392"/>
    </source>
</evidence>
<keyword evidence="4" id="KW-0399">Innate immunity</keyword>
<keyword evidence="6" id="KW-0391">Immunity</keyword>